<protein>
    <submittedName>
        <fullName evidence="7">Methyltransferase type 11</fullName>
    </submittedName>
</protein>
<dbReference type="GO" id="GO:0012505">
    <property type="term" value="C:endomembrane system"/>
    <property type="evidence" value="ECO:0007669"/>
    <property type="project" value="UniProtKB-SubCell"/>
</dbReference>
<dbReference type="STRING" id="1121937.GCA_000423125_03116"/>
<evidence type="ECO:0000256" key="2">
    <source>
        <dbReference type="ARBA" id="ARBA00022692"/>
    </source>
</evidence>
<feature type="transmembrane region" description="Helical" evidence="5">
    <location>
        <begin position="76"/>
        <end position="95"/>
    </location>
</feature>
<evidence type="ECO:0000256" key="3">
    <source>
        <dbReference type="ARBA" id="ARBA00022989"/>
    </source>
</evidence>
<proteinExistence type="predicted"/>
<evidence type="ECO:0000313" key="8">
    <source>
        <dbReference type="Proteomes" id="UP000259273"/>
    </source>
</evidence>
<accession>A0A3C1KQR0</accession>
<dbReference type="Proteomes" id="UP000259273">
    <property type="component" value="Unassembled WGS sequence"/>
</dbReference>
<dbReference type="EMBL" id="DMND01000207">
    <property type="protein sequence ID" value="HAN29050.1"/>
    <property type="molecule type" value="Genomic_DNA"/>
</dbReference>
<evidence type="ECO:0000313" key="7">
    <source>
        <dbReference type="EMBL" id="HAN29050.1"/>
    </source>
</evidence>
<keyword evidence="4 5" id="KW-0472">Membrane</keyword>
<comment type="caution">
    <text evidence="7">The sequence shown here is derived from an EMBL/GenBank/DDBJ whole genome shotgun (WGS) entry which is preliminary data.</text>
</comment>
<evidence type="ECO:0000256" key="5">
    <source>
        <dbReference type="SAM" id="Phobius"/>
    </source>
</evidence>
<feature type="domain" description="DUF1232" evidence="6">
    <location>
        <begin position="81"/>
        <end position="116"/>
    </location>
</feature>
<dbReference type="AlphaFoldDB" id="A0A3C1KQR0"/>
<keyword evidence="3 5" id="KW-1133">Transmembrane helix</keyword>
<organism evidence="7 8">
    <name type="scientific">Haliea salexigens</name>
    <dbReference type="NCBI Taxonomy" id="287487"/>
    <lineage>
        <taxon>Bacteria</taxon>
        <taxon>Pseudomonadati</taxon>
        <taxon>Pseudomonadota</taxon>
        <taxon>Gammaproteobacteria</taxon>
        <taxon>Cellvibrionales</taxon>
        <taxon>Halieaceae</taxon>
        <taxon>Haliea</taxon>
    </lineage>
</organism>
<keyword evidence="7" id="KW-0808">Transferase</keyword>
<reference evidence="7 8" key="1">
    <citation type="journal article" date="2018" name="Nat. Biotechnol.">
        <title>A standardized bacterial taxonomy based on genome phylogeny substantially revises the tree of life.</title>
        <authorList>
            <person name="Parks D.H."/>
            <person name="Chuvochina M."/>
            <person name="Waite D.W."/>
            <person name="Rinke C."/>
            <person name="Skarshewski A."/>
            <person name="Chaumeil P.A."/>
            <person name="Hugenholtz P."/>
        </authorList>
    </citation>
    <scope>NUCLEOTIDE SEQUENCE [LARGE SCALE GENOMIC DNA]</scope>
    <source>
        <strain evidence="7">UBA9158</strain>
    </source>
</reference>
<dbReference type="GO" id="GO:0008168">
    <property type="term" value="F:methyltransferase activity"/>
    <property type="evidence" value="ECO:0007669"/>
    <property type="project" value="UniProtKB-KW"/>
</dbReference>
<evidence type="ECO:0000256" key="4">
    <source>
        <dbReference type="ARBA" id="ARBA00023136"/>
    </source>
</evidence>
<keyword evidence="2 5" id="KW-0812">Transmembrane</keyword>
<dbReference type="GO" id="GO:0032259">
    <property type="term" value="P:methylation"/>
    <property type="evidence" value="ECO:0007669"/>
    <property type="project" value="UniProtKB-KW"/>
</dbReference>
<keyword evidence="7" id="KW-0489">Methyltransferase</keyword>
<gene>
    <name evidence="7" type="ORF">DCP75_15270</name>
</gene>
<evidence type="ECO:0000259" key="6">
    <source>
        <dbReference type="Pfam" id="PF06803"/>
    </source>
</evidence>
<dbReference type="InterPro" id="IPR010652">
    <property type="entry name" value="DUF1232"/>
</dbReference>
<name>A0A3C1KQR0_9GAMM</name>
<sequence>MSDERETPRASHSRAYARASRRARALIEQPGGLSALAASAGEKAAARSGALAGIGKSVQDALRLVRAYASGAYREIPWQSLLMLVAAVVYFVMPVDAVPDILLGFGLLDDAAILGWTLRSLDGDLKRFRAWEATRTAADAPADLGAVTDLSSDS</sequence>
<dbReference type="Pfam" id="PF06803">
    <property type="entry name" value="DUF1232"/>
    <property type="match status" value="1"/>
</dbReference>
<evidence type="ECO:0000256" key="1">
    <source>
        <dbReference type="ARBA" id="ARBA00004127"/>
    </source>
</evidence>
<comment type="subcellular location">
    <subcellularLocation>
        <location evidence="1">Endomembrane system</location>
        <topology evidence="1">Multi-pass membrane protein</topology>
    </subcellularLocation>
</comment>